<proteinExistence type="predicted"/>
<dbReference type="Proteomes" id="UP000244898">
    <property type="component" value="Unassembled WGS sequence"/>
</dbReference>
<dbReference type="RefSeq" id="WP_108792320.1">
    <property type="nucleotide sequence ID" value="NZ_ONZG01000017.1"/>
</dbReference>
<evidence type="ECO:0000313" key="2">
    <source>
        <dbReference type="EMBL" id="SPJ31160.1"/>
    </source>
</evidence>
<dbReference type="InterPro" id="IPR050194">
    <property type="entry name" value="Glycosyltransferase_grp1"/>
</dbReference>
<dbReference type="OrthoDB" id="9807414at2"/>
<dbReference type="GO" id="GO:0016757">
    <property type="term" value="F:glycosyltransferase activity"/>
    <property type="evidence" value="ECO:0007669"/>
    <property type="project" value="UniProtKB-KW"/>
</dbReference>
<dbReference type="SUPFAM" id="SSF53756">
    <property type="entry name" value="UDP-Glycosyltransferase/glycogen phosphorylase"/>
    <property type="match status" value="1"/>
</dbReference>
<evidence type="ECO:0000259" key="1">
    <source>
        <dbReference type="Pfam" id="PF13579"/>
    </source>
</evidence>
<dbReference type="AlphaFoldDB" id="A0A2R8CFG9"/>
<reference evidence="3" key="1">
    <citation type="submission" date="2018-03" db="EMBL/GenBank/DDBJ databases">
        <authorList>
            <person name="Rodrigo-Torres L."/>
            <person name="Arahal R. D."/>
            <person name="Lucena T."/>
        </authorList>
    </citation>
    <scope>NUCLEOTIDE SEQUENCE [LARGE SCALE GENOMIC DNA]</scope>
    <source>
        <strain evidence="3">CECT 7615</strain>
    </source>
</reference>
<dbReference type="CDD" id="cd03801">
    <property type="entry name" value="GT4_PimA-like"/>
    <property type="match status" value="1"/>
</dbReference>
<dbReference type="EMBL" id="ONZG01000017">
    <property type="protein sequence ID" value="SPJ31160.1"/>
    <property type="molecule type" value="Genomic_DNA"/>
</dbReference>
<sequence>MRVRNVLIVGDFADVNGGQAKVAIDSARLLADAGVQVVFFAASGDPDPKLTHGNIRTVCLDQHTLADNPSRMNAMTTGLWNRTALRALRTEVAQLDPANSVIHCHGWAKALSPSVGRVLASGPLRVIYTMHEYFLACPNGGFYDYRRQEICTRRPLSPACLSVNCDARHVSHKVWRVARSAVARGPGLIPRGLTDVAYISKTQLQAMQPSLSKSTRLHSLPNPVEVGGPEVDATQNENFVFVGRFSPEKGALQFAKAASLAGVQAVFVGDGPETQAIRQANPDARITGWLDAEQVQVELGMARALVFPSQWYECQPLVPIEALLRGVPVVCGRWTAAAEVVKDGVNGILHDSRDIEALADSLRRVQQIGRFDSSALAAQVSPKQHLSRLIEIYDGMLG</sequence>
<evidence type="ECO:0000313" key="3">
    <source>
        <dbReference type="Proteomes" id="UP000244898"/>
    </source>
</evidence>
<feature type="domain" description="Glycosyltransferase subfamily 4-like N-terminal" evidence="1">
    <location>
        <begin position="17"/>
        <end position="140"/>
    </location>
</feature>
<keyword evidence="2" id="KW-0328">Glycosyltransferase</keyword>
<dbReference type="PANTHER" id="PTHR45947">
    <property type="entry name" value="SULFOQUINOVOSYL TRANSFERASE SQD2"/>
    <property type="match status" value="1"/>
</dbReference>
<dbReference type="EC" id="2.4.1.-" evidence="2"/>
<keyword evidence="3" id="KW-1185">Reference proteome</keyword>
<accession>A0A2R8CFG9</accession>
<dbReference type="Pfam" id="PF13692">
    <property type="entry name" value="Glyco_trans_1_4"/>
    <property type="match status" value="1"/>
</dbReference>
<protein>
    <submittedName>
        <fullName evidence="2">GDP-mannose-dependent alpha-mannosyltransferase</fullName>
        <ecNumber evidence="2">2.4.1.-</ecNumber>
    </submittedName>
</protein>
<dbReference type="Pfam" id="PF13579">
    <property type="entry name" value="Glyco_trans_4_4"/>
    <property type="match status" value="1"/>
</dbReference>
<organism evidence="2 3">
    <name type="scientific">Falsiruegeria mediterranea M17</name>
    <dbReference type="NCBI Taxonomy" id="1200281"/>
    <lineage>
        <taxon>Bacteria</taxon>
        <taxon>Pseudomonadati</taxon>
        <taxon>Pseudomonadota</taxon>
        <taxon>Alphaproteobacteria</taxon>
        <taxon>Rhodobacterales</taxon>
        <taxon>Roseobacteraceae</taxon>
        <taxon>Falsiruegeria</taxon>
    </lineage>
</organism>
<dbReference type="InterPro" id="IPR028098">
    <property type="entry name" value="Glyco_trans_4-like_N"/>
</dbReference>
<gene>
    <name evidence="2" type="primary">mgtA</name>
    <name evidence="2" type="ORF">TRM7615_04701</name>
</gene>
<dbReference type="PANTHER" id="PTHR45947:SF3">
    <property type="entry name" value="SULFOQUINOVOSYL TRANSFERASE SQD2"/>
    <property type="match status" value="1"/>
</dbReference>
<dbReference type="Gene3D" id="3.40.50.2000">
    <property type="entry name" value="Glycogen Phosphorylase B"/>
    <property type="match status" value="2"/>
</dbReference>
<name>A0A2R8CFG9_9RHOB</name>
<keyword evidence="2" id="KW-0808">Transferase</keyword>